<evidence type="ECO:0000259" key="1">
    <source>
        <dbReference type="SMART" id="SM00849"/>
    </source>
</evidence>
<dbReference type="SUPFAM" id="SSF56281">
    <property type="entry name" value="Metallo-hydrolase/oxidoreductase"/>
    <property type="match status" value="1"/>
</dbReference>
<dbReference type="GO" id="GO:0004115">
    <property type="term" value="F:3',5'-cyclic-AMP phosphodiesterase activity"/>
    <property type="evidence" value="ECO:0007669"/>
    <property type="project" value="InterPro"/>
</dbReference>
<evidence type="ECO:0000313" key="3">
    <source>
        <dbReference type="Proteomes" id="UP000536534"/>
    </source>
</evidence>
<dbReference type="SMART" id="SM00849">
    <property type="entry name" value="Lactamase_B"/>
    <property type="match status" value="1"/>
</dbReference>
<reference evidence="2 3" key="1">
    <citation type="journal article" date="2020" name="Biotechnol. Biofuels">
        <title>New insights from the biogas microbiome by comprehensive genome-resolved metagenomics of nearly 1600 species originating from multiple anaerobic digesters.</title>
        <authorList>
            <person name="Campanaro S."/>
            <person name="Treu L."/>
            <person name="Rodriguez-R L.M."/>
            <person name="Kovalovszki A."/>
            <person name="Ziels R.M."/>
            <person name="Maus I."/>
            <person name="Zhu X."/>
            <person name="Kougias P.G."/>
            <person name="Basile A."/>
            <person name="Luo G."/>
            <person name="Schluter A."/>
            <person name="Konstantinidis K.T."/>
            <person name="Angelidaki I."/>
        </authorList>
    </citation>
    <scope>NUCLEOTIDE SEQUENCE [LARGE SCALE GENOMIC DNA]</scope>
    <source>
        <strain evidence="2">AS06rmzACSIP_256</strain>
    </source>
</reference>
<dbReference type="CDD" id="cd07735">
    <property type="entry name" value="class_II_PDE_MBL-fold"/>
    <property type="match status" value="1"/>
</dbReference>
<proteinExistence type="predicted"/>
<dbReference type="Pfam" id="PF12706">
    <property type="entry name" value="Lactamase_B_2"/>
    <property type="match status" value="1"/>
</dbReference>
<dbReference type="AlphaFoldDB" id="A0A7X7LUC8"/>
<organism evidence="2 3">
    <name type="scientific">Thauera phenolivorans</name>
    <dbReference type="NCBI Taxonomy" id="1792543"/>
    <lineage>
        <taxon>Bacteria</taxon>
        <taxon>Pseudomonadati</taxon>
        <taxon>Pseudomonadota</taxon>
        <taxon>Betaproteobacteria</taxon>
        <taxon>Rhodocyclales</taxon>
        <taxon>Zoogloeaceae</taxon>
        <taxon>Thauera</taxon>
    </lineage>
</organism>
<dbReference type="PRINTS" id="PR00388">
    <property type="entry name" value="PDIESTERASE2"/>
</dbReference>
<dbReference type="InterPro" id="IPR000396">
    <property type="entry name" value="Pdiesterase2"/>
</dbReference>
<feature type="domain" description="Metallo-beta-lactamase" evidence="1">
    <location>
        <begin position="18"/>
        <end position="212"/>
    </location>
</feature>
<sequence>MKLTVLGCSGGIGGAQARTTAFLIDDDVLIDCGTGVGELELDALARLDHVFLSHAHLDHIAALPLLIDSVGDLRSTPITIHASPETLHILRTHVFNWLIWPDFSVLPASERPYLRLEPLAVGESLALDGRRFTAHPALHTVPAVSYCIDSGSGQLFYSGDTATCAAQVAAINRQPALRHLIVETAFPDAQRDLAAASRHLCPATLGEMLAGLEVSPEVHVSHLKPGVGELIMEEIGAAAGRFAPRALRQGQVLEF</sequence>
<gene>
    <name evidence="2" type="ORF">GX576_04055</name>
</gene>
<dbReference type="Proteomes" id="UP000536534">
    <property type="component" value="Unassembled WGS sequence"/>
</dbReference>
<dbReference type="EMBL" id="JAAYYV010000108">
    <property type="protein sequence ID" value="NLF53567.1"/>
    <property type="molecule type" value="Genomic_DNA"/>
</dbReference>
<evidence type="ECO:0000313" key="2">
    <source>
        <dbReference type="EMBL" id="NLF53567.1"/>
    </source>
</evidence>
<dbReference type="GO" id="GO:0006198">
    <property type="term" value="P:cAMP catabolic process"/>
    <property type="evidence" value="ECO:0007669"/>
    <property type="project" value="InterPro"/>
</dbReference>
<protein>
    <submittedName>
        <fullName evidence="2">3',5'-cyclic-nucleotide phosphodiesterase</fullName>
    </submittedName>
</protein>
<name>A0A7X7LUC8_9RHOO</name>
<dbReference type="InterPro" id="IPR001279">
    <property type="entry name" value="Metallo-B-lactamas"/>
</dbReference>
<dbReference type="InterPro" id="IPR036866">
    <property type="entry name" value="RibonucZ/Hydroxyglut_hydro"/>
</dbReference>
<comment type="caution">
    <text evidence="2">The sequence shown here is derived from an EMBL/GenBank/DDBJ whole genome shotgun (WGS) entry which is preliminary data.</text>
</comment>
<dbReference type="Gene3D" id="3.60.15.10">
    <property type="entry name" value="Ribonuclease Z/Hydroxyacylglutathione hydrolase-like"/>
    <property type="match status" value="1"/>
</dbReference>
<accession>A0A7X7LUC8</accession>